<dbReference type="SUPFAM" id="SSF49373">
    <property type="entry name" value="Invasin/intimin cell-adhesion fragments"/>
    <property type="match status" value="1"/>
</dbReference>
<dbReference type="Gene3D" id="3.20.20.80">
    <property type="entry name" value="Glycosidases"/>
    <property type="match status" value="1"/>
</dbReference>
<dbReference type="RefSeq" id="WP_193497879.1">
    <property type="nucleotide sequence ID" value="NZ_CP063169.1"/>
</dbReference>
<dbReference type="PROSITE" id="PS50022">
    <property type="entry name" value="FA58C_3"/>
    <property type="match status" value="1"/>
</dbReference>
<dbReference type="KEGG" id="halt:IM660_02590"/>
<feature type="transmembrane region" description="Helical" evidence="2">
    <location>
        <begin position="901"/>
        <end position="919"/>
    </location>
</feature>
<evidence type="ECO:0000256" key="1">
    <source>
        <dbReference type="SAM" id="MobiDB-lite"/>
    </source>
</evidence>
<feature type="domain" description="F5/8 type C" evidence="4">
    <location>
        <begin position="208"/>
        <end position="364"/>
    </location>
</feature>
<evidence type="ECO:0000259" key="4">
    <source>
        <dbReference type="PROSITE" id="PS50022"/>
    </source>
</evidence>
<dbReference type="Proteomes" id="UP000593758">
    <property type="component" value="Chromosome"/>
</dbReference>
<keyword evidence="2" id="KW-1133">Transmembrane helix</keyword>
<feature type="compositionally biased region" description="Gly residues" evidence="1">
    <location>
        <begin position="881"/>
        <end position="890"/>
    </location>
</feature>
<dbReference type="Gene3D" id="2.60.120.260">
    <property type="entry name" value="Galactose-binding domain-like"/>
    <property type="match status" value="2"/>
</dbReference>
<feature type="compositionally biased region" description="Low complexity" evidence="1">
    <location>
        <begin position="855"/>
        <end position="869"/>
    </location>
</feature>
<evidence type="ECO:0000313" key="6">
    <source>
        <dbReference type="Proteomes" id="UP000593758"/>
    </source>
</evidence>
<keyword evidence="3" id="KW-0732">Signal</keyword>
<proteinExistence type="predicted"/>
<dbReference type="AlphaFoldDB" id="A0A7M1SW76"/>
<name>A0A7M1SW76_9MICO</name>
<dbReference type="InterPro" id="IPR000421">
    <property type="entry name" value="FA58C"/>
</dbReference>
<sequence length="929" mass="98861">MRDRTRRVSGSKRAAGTGLIAALVGSLLVGAAAPAFAAPDPTSVDSYAPEGTANLALAGLVTVSSSQGGASPDVLNDGESGSPELGVWVAAETGPDAGGFVQVDLPQEAEMSRVVVFPRGDPGFYGVYYPIDFTVSVLDAQGETVVEERIEHEDSAEAVVSEPDVVDFDGPVTGVAVRIDVTTRQSREGGVLQFSEIAVFGIGQEAPDYQPDGTDNLSLTASVTASSSYEQPGESWSARFAIDGDTGRTSGWSTDPYARVQDPSTSASLLLQLQCASDLSRVVVFPRDKSFPRDYRIETSDDAVTWTTVAESLDNPPNQSEPQVFDLAAGTTARYVRLFVDTRNGPAGVDGYLVQLAEIAVYGQGAGCVNQVKPALLLEPGASDDTWFADTAEDGQYDVTSSAPEVATVGADGTITAVAPGQATITLVAGETTLSVPVEVAADVERIGDDFAITVFWAPLPEYVNDEQYDYLADAGIDIVQASQLTATREINLEMARLSHERGMQTIVQDQSATGAFTTWSEQEAGDWAQSYTNVPGVGGFYLIDEPADATQYATAFNGIRDAAPEYYPHLNFFPYGYYGGADQSDAAMWAWLDATAPHAIDEPDYLMYDLYPFLIEGTNYEGLFTNLDTVREVGLEYDIKTAMYLQSVGIPGAYRRTNPTEITYEANLAMAYGYKQLSYFTWWTPTDRGEPFTDAIMTADGRPTDLYGPVRELNAQIHALGPTLMRLDAREVYLAGNTHGQQPVPEGFFVQPQSEGDLVLSHMVDRTNGDEYLFVVNNSFTDGQDAALAFTDPQTRLQEVSRADGSLGSVFDLATGDGATAVLERSFAPGEGVLYRIATDDLQEPEPTEPPTEQPTEQPTGPGEEPTGSPSQQPADGEDGGPVTGGGSNDGLPATGAQDLAALAALAAMVTVGGVLLVRRGQVSRRAG</sequence>
<keyword evidence="2" id="KW-0472">Membrane</keyword>
<reference evidence="5 6" key="1">
    <citation type="submission" date="2020-10" db="EMBL/GenBank/DDBJ databases">
        <title>Haloactinobacterium sp. RN3S43, a bacterium isolated from saline soil.</title>
        <authorList>
            <person name="Sun J.-Q."/>
        </authorList>
    </citation>
    <scope>NUCLEOTIDE SEQUENCE [LARGE SCALE GENOMIC DNA]</scope>
    <source>
        <strain evidence="5 6">RN3S43</strain>
    </source>
</reference>
<organism evidence="5 6">
    <name type="scientific">Ruania alkalisoli</name>
    <dbReference type="NCBI Taxonomy" id="2779775"/>
    <lineage>
        <taxon>Bacteria</taxon>
        <taxon>Bacillati</taxon>
        <taxon>Actinomycetota</taxon>
        <taxon>Actinomycetes</taxon>
        <taxon>Micrococcales</taxon>
        <taxon>Ruaniaceae</taxon>
        <taxon>Ruania</taxon>
    </lineage>
</organism>
<accession>A0A7M1SW76</accession>
<dbReference type="Pfam" id="PF02368">
    <property type="entry name" value="Big_2"/>
    <property type="match status" value="1"/>
</dbReference>
<gene>
    <name evidence="5" type="ORF">IM660_02590</name>
</gene>
<dbReference type="InterPro" id="IPR017853">
    <property type="entry name" value="GH"/>
</dbReference>
<protein>
    <submittedName>
        <fullName evidence="5">Discoidin domain-containing protein</fullName>
    </submittedName>
</protein>
<keyword evidence="2" id="KW-0812">Transmembrane</keyword>
<evidence type="ECO:0000313" key="5">
    <source>
        <dbReference type="EMBL" id="QOR71214.1"/>
    </source>
</evidence>
<dbReference type="SUPFAM" id="SSF51445">
    <property type="entry name" value="(Trans)glycosidases"/>
    <property type="match status" value="1"/>
</dbReference>
<feature type="region of interest" description="Disordered" evidence="1">
    <location>
        <begin position="843"/>
        <end position="896"/>
    </location>
</feature>
<feature type="chain" id="PRO_5033032447" evidence="3">
    <location>
        <begin position="38"/>
        <end position="929"/>
    </location>
</feature>
<dbReference type="SMART" id="SM00635">
    <property type="entry name" value="BID_2"/>
    <property type="match status" value="1"/>
</dbReference>
<evidence type="ECO:0000256" key="3">
    <source>
        <dbReference type="SAM" id="SignalP"/>
    </source>
</evidence>
<dbReference type="InterPro" id="IPR008964">
    <property type="entry name" value="Invasin/intimin_cell_adhesion"/>
</dbReference>
<dbReference type="InterPro" id="IPR008979">
    <property type="entry name" value="Galactose-bd-like_sf"/>
</dbReference>
<evidence type="ECO:0000256" key="2">
    <source>
        <dbReference type="SAM" id="Phobius"/>
    </source>
</evidence>
<dbReference type="InterPro" id="IPR003343">
    <property type="entry name" value="Big_2"/>
</dbReference>
<dbReference type="Pfam" id="PF00754">
    <property type="entry name" value="F5_F8_type_C"/>
    <property type="match status" value="2"/>
</dbReference>
<feature type="signal peptide" evidence="3">
    <location>
        <begin position="1"/>
        <end position="37"/>
    </location>
</feature>
<dbReference type="EMBL" id="CP063169">
    <property type="protein sequence ID" value="QOR71214.1"/>
    <property type="molecule type" value="Genomic_DNA"/>
</dbReference>
<dbReference type="SUPFAM" id="SSF49785">
    <property type="entry name" value="Galactose-binding domain-like"/>
    <property type="match status" value="2"/>
</dbReference>
<dbReference type="Gene3D" id="2.60.40.1080">
    <property type="match status" value="1"/>
</dbReference>
<keyword evidence="6" id="KW-1185">Reference proteome</keyword>